<keyword evidence="6" id="KW-0663">Pyridoxal phosphate</keyword>
<sequence length="406" mass="43285">MEIALSNIKLASRVTSIRVSPSTAAAQKVRDLQAEGRRILNLTVGEPDFDTPDHIKAAAIRAMEGGETKYTPVNGTVALRKAIQRDFATRLGIDCELNEICVGGGAKQVLFVALMATVEPGDEVIVPAPYWVSYPDMVIANGGTPVVVPCGEEVGFKLTPEVLEAAITANTRWVILNSPSNPTGAAYGADELRALGQVLLRHPHVMVLCDEIYDRIWFADFEPCSILTVLPELKPQALVVNGVSKSYAMTGWRIGYGVGPLALIDAINKLQSQMSSCPSSISQAAAAAALTSDQHSVDEAVAVYRQRRDRAHALINAIPGLACRLPDGAFYLYPSCAGLIGKKTPDGRTIRNDLDFSLYLLEAAGVASVHGGAYGLEPYFRISTATSMEVIEQACAAIAQACAALD</sequence>
<evidence type="ECO:0000313" key="10">
    <source>
        <dbReference type="EMBL" id="QFG38405.1"/>
    </source>
</evidence>
<comment type="cofactor">
    <cofactor evidence="1 8">
        <name>pyridoxal 5'-phosphate</name>
        <dbReference type="ChEBI" id="CHEBI:597326"/>
    </cofactor>
</comment>
<name>A0A7H9BX40_PARPN</name>
<dbReference type="Proteomes" id="UP000326453">
    <property type="component" value="Chromosome 1"/>
</dbReference>
<comment type="subunit">
    <text evidence="3">Homodimer.</text>
</comment>
<keyword evidence="4 8" id="KW-0032">Aminotransferase</keyword>
<reference evidence="11 13" key="2">
    <citation type="submission" date="2020-07" db="EMBL/GenBank/DDBJ databases">
        <title>The complete genome of Paracoccus pantotrophus ACCC 10489.</title>
        <authorList>
            <person name="Si Y."/>
        </authorList>
    </citation>
    <scope>NUCLEOTIDE SEQUENCE [LARGE SCALE GENOMIC DNA]</scope>
    <source>
        <strain evidence="11 13">ACCC10489</strain>
    </source>
</reference>
<dbReference type="InterPro" id="IPR004839">
    <property type="entry name" value="Aminotransferase_I/II_large"/>
</dbReference>
<evidence type="ECO:0000256" key="7">
    <source>
        <dbReference type="ARBA" id="ARBA00049185"/>
    </source>
</evidence>
<dbReference type="SUPFAM" id="SSF53383">
    <property type="entry name" value="PLP-dependent transferases"/>
    <property type="match status" value="1"/>
</dbReference>
<dbReference type="InterPro" id="IPR004838">
    <property type="entry name" value="NHTrfase_class1_PyrdxlP-BS"/>
</dbReference>
<evidence type="ECO:0000256" key="1">
    <source>
        <dbReference type="ARBA" id="ARBA00001933"/>
    </source>
</evidence>
<dbReference type="NCBIfam" id="NF004769">
    <property type="entry name" value="PRK06107.1"/>
    <property type="match status" value="1"/>
</dbReference>
<feature type="domain" description="Aminotransferase class I/classII large" evidence="9">
    <location>
        <begin position="39"/>
        <end position="398"/>
    </location>
</feature>
<evidence type="ECO:0000256" key="8">
    <source>
        <dbReference type="RuleBase" id="RU000481"/>
    </source>
</evidence>
<evidence type="ECO:0000256" key="2">
    <source>
        <dbReference type="ARBA" id="ARBA00007441"/>
    </source>
</evidence>
<dbReference type="Proteomes" id="UP000509322">
    <property type="component" value="Chromosome 2"/>
</dbReference>
<dbReference type="FunFam" id="3.40.640.10:FF:000033">
    <property type="entry name" value="Aspartate aminotransferase"/>
    <property type="match status" value="1"/>
</dbReference>
<proteinExistence type="inferred from homology"/>
<dbReference type="GO" id="GO:0030170">
    <property type="term" value="F:pyridoxal phosphate binding"/>
    <property type="evidence" value="ECO:0007669"/>
    <property type="project" value="InterPro"/>
</dbReference>
<keyword evidence="5 8" id="KW-0808">Transferase</keyword>
<organism evidence="11 13">
    <name type="scientific">Paracoccus pantotrophus</name>
    <name type="common">Thiosphaera pantotropha</name>
    <dbReference type="NCBI Taxonomy" id="82367"/>
    <lineage>
        <taxon>Bacteria</taxon>
        <taxon>Pseudomonadati</taxon>
        <taxon>Pseudomonadota</taxon>
        <taxon>Alphaproteobacteria</taxon>
        <taxon>Rhodobacterales</taxon>
        <taxon>Paracoccaceae</taxon>
        <taxon>Paracoccus</taxon>
    </lineage>
</organism>
<evidence type="ECO:0000313" key="11">
    <source>
        <dbReference type="EMBL" id="QLH15957.1"/>
    </source>
</evidence>
<dbReference type="PANTHER" id="PTHR46383:SF1">
    <property type="entry name" value="ASPARTATE AMINOTRANSFERASE"/>
    <property type="match status" value="1"/>
</dbReference>
<evidence type="ECO:0000256" key="6">
    <source>
        <dbReference type="ARBA" id="ARBA00022898"/>
    </source>
</evidence>
<evidence type="ECO:0000313" key="13">
    <source>
        <dbReference type="Proteomes" id="UP000509322"/>
    </source>
</evidence>
<dbReference type="InterPro" id="IPR015421">
    <property type="entry name" value="PyrdxlP-dep_Trfase_major"/>
</dbReference>
<evidence type="ECO:0000313" key="12">
    <source>
        <dbReference type="Proteomes" id="UP000326453"/>
    </source>
</evidence>
<comment type="similarity">
    <text evidence="2 8">Belongs to the class-I pyridoxal-phosphate-dependent aminotransferase family.</text>
</comment>
<dbReference type="EMBL" id="CP044426">
    <property type="protein sequence ID" value="QFG38405.1"/>
    <property type="molecule type" value="Genomic_DNA"/>
</dbReference>
<dbReference type="AlphaFoldDB" id="A0A7H9BX40"/>
<dbReference type="GO" id="GO:0006520">
    <property type="term" value="P:amino acid metabolic process"/>
    <property type="evidence" value="ECO:0007669"/>
    <property type="project" value="InterPro"/>
</dbReference>
<dbReference type="OrthoDB" id="9763453at2"/>
<dbReference type="Gene3D" id="3.90.1150.10">
    <property type="entry name" value="Aspartate Aminotransferase, domain 1"/>
    <property type="match status" value="1"/>
</dbReference>
<dbReference type="GO" id="GO:0004069">
    <property type="term" value="F:L-aspartate:2-oxoglutarate aminotransferase activity"/>
    <property type="evidence" value="ECO:0007669"/>
    <property type="project" value="UniProtKB-EC"/>
</dbReference>
<dbReference type="InterPro" id="IPR050596">
    <property type="entry name" value="AspAT/PAT-like"/>
</dbReference>
<evidence type="ECO:0000256" key="4">
    <source>
        <dbReference type="ARBA" id="ARBA00022576"/>
    </source>
</evidence>
<reference evidence="10 12" key="1">
    <citation type="submission" date="2019-01" db="EMBL/GenBank/DDBJ databases">
        <title>Complete Genome Sequence and Annotation of the Paracoccus pantotrophus type strain DSM 2944.</title>
        <authorList>
            <person name="Bockwoldt J.A."/>
            <person name="Zimmermann M."/>
            <person name="Tiso T."/>
            <person name="Blank L.M."/>
        </authorList>
    </citation>
    <scope>NUCLEOTIDE SEQUENCE [LARGE SCALE GENOMIC DNA]</scope>
    <source>
        <strain evidence="10 12">DSM 2944</strain>
    </source>
</reference>
<dbReference type="PROSITE" id="PS00105">
    <property type="entry name" value="AA_TRANSFER_CLASS_1"/>
    <property type="match status" value="1"/>
</dbReference>
<evidence type="ECO:0000256" key="5">
    <source>
        <dbReference type="ARBA" id="ARBA00022679"/>
    </source>
</evidence>
<dbReference type="EMBL" id="CP058690">
    <property type="protein sequence ID" value="QLH15957.1"/>
    <property type="molecule type" value="Genomic_DNA"/>
</dbReference>
<dbReference type="EC" id="2.6.1.-" evidence="8"/>
<gene>
    <name evidence="10" type="ORF">ESD82_20505</name>
    <name evidence="11" type="ORF">HYQ43_17680</name>
</gene>
<dbReference type="PANTHER" id="PTHR46383">
    <property type="entry name" value="ASPARTATE AMINOTRANSFERASE"/>
    <property type="match status" value="1"/>
</dbReference>
<protein>
    <recommendedName>
        <fullName evidence="8">Aminotransferase</fullName>
        <ecNumber evidence="8">2.6.1.-</ecNumber>
    </recommendedName>
</protein>
<accession>A0A7H9BX40</accession>
<comment type="catalytic activity">
    <reaction evidence="7">
        <text>L-aspartate + 2-oxoglutarate = oxaloacetate + L-glutamate</text>
        <dbReference type="Rhea" id="RHEA:21824"/>
        <dbReference type="ChEBI" id="CHEBI:16452"/>
        <dbReference type="ChEBI" id="CHEBI:16810"/>
        <dbReference type="ChEBI" id="CHEBI:29985"/>
        <dbReference type="ChEBI" id="CHEBI:29991"/>
        <dbReference type="EC" id="2.6.1.1"/>
    </reaction>
</comment>
<dbReference type="InterPro" id="IPR015422">
    <property type="entry name" value="PyrdxlP-dep_Trfase_small"/>
</dbReference>
<evidence type="ECO:0000256" key="3">
    <source>
        <dbReference type="ARBA" id="ARBA00011738"/>
    </source>
</evidence>
<dbReference type="Pfam" id="PF00155">
    <property type="entry name" value="Aminotran_1_2"/>
    <property type="match status" value="1"/>
</dbReference>
<dbReference type="CDD" id="cd00609">
    <property type="entry name" value="AAT_like"/>
    <property type="match status" value="1"/>
</dbReference>
<dbReference type="Gene3D" id="3.40.640.10">
    <property type="entry name" value="Type I PLP-dependent aspartate aminotransferase-like (Major domain)"/>
    <property type="match status" value="1"/>
</dbReference>
<evidence type="ECO:0000259" key="9">
    <source>
        <dbReference type="Pfam" id="PF00155"/>
    </source>
</evidence>
<dbReference type="InterPro" id="IPR015424">
    <property type="entry name" value="PyrdxlP-dep_Trfase"/>
</dbReference>
<dbReference type="KEGG" id="ppan:ESD82_20505"/>